<organism evidence="1">
    <name type="scientific">Serratia fonticola</name>
    <dbReference type="NCBI Taxonomy" id="47917"/>
    <lineage>
        <taxon>Bacteria</taxon>
        <taxon>Pseudomonadati</taxon>
        <taxon>Pseudomonadota</taxon>
        <taxon>Gammaproteobacteria</taxon>
        <taxon>Enterobacterales</taxon>
        <taxon>Yersiniaceae</taxon>
        <taxon>Serratia</taxon>
    </lineage>
</organism>
<dbReference type="EMBL" id="CABEEZ010000016">
    <property type="protein sequence ID" value="VTR18102.1"/>
    <property type="molecule type" value="Genomic_DNA"/>
</dbReference>
<evidence type="ECO:0000313" key="1">
    <source>
        <dbReference type="EMBL" id="VTR18102.1"/>
    </source>
</evidence>
<accession>A0A4U9TJE9</accession>
<gene>
    <name evidence="1" type="ORF">NCTC12965_00532</name>
</gene>
<dbReference type="AlphaFoldDB" id="A0A4U9TJE9"/>
<proteinExistence type="predicted"/>
<sequence length="48" mass="5125">MAALGLIAMALPLQPKMSLALVMLVGCLLALHARQRSKQIKGQLKKIG</sequence>
<reference evidence="1" key="1">
    <citation type="submission" date="2019-05" db="EMBL/GenBank/DDBJ databases">
        <authorList>
            <consortium name="Pathogen Informatics"/>
        </authorList>
    </citation>
    <scope>NUCLEOTIDE SEQUENCE [LARGE SCALE GENOMIC DNA]</scope>
    <source>
        <strain evidence="1">NCTC12965</strain>
    </source>
</reference>
<name>A0A4U9TJE9_SERFO</name>
<protein>
    <submittedName>
        <fullName evidence="1">Uncharacterized protein</fullName>
    </submittedName>
</protein>